<feature type="region of interest" description="Disordered" evidence="4">
    <location>
        <begin position="702"/>
        <end position="771"/>
    </location>
</feature>
<dbReference type="PANTHER" id="PTHR12537:SF12">
    <property type="entry name" value="MATERNAL PROTEIN PUMILIO"/>
    <property type="match status" value="1"/>
</dbReference>
<dbReference type="Pfam" id="PF00806">
    <property type="entry name" value="PUF"/>
    <property type="match status" value="8"/>
</dbReference>
<feature type="region of interest" description="Disordered" evidence="4">
    <location>
        <begin position="1"/>
        <end position="109"/>
    </location>
</feature>
<gene>
    <name evidence="6" type="ORF">F5X68DRAFT_187602</name>
</gene>
<dbReference type="CDD" id="cd07920">
    <property type="entry name" value="Pumilio"/>
    <property type="match status" value="1"/>
</dbReference>
<dbReference type="GO" id="GO:0003730">
    <property type="term" value="F:mRNA 3'-UTR binding"/>
    <property type="evidence" value="ECO:0007669"/>
    <property type="project" value="TreeGrafter"/>
</dbReference>
<dbReference type="GO" id="GO:0000288">
    <property type="term" value="P:nuclear-transcribed mRNA catabolic process, deadenylation-dependent decay"/>
    <property type="evidence" value="ECO:0007669"/>
    <property type="project" value="TreeGrafter"/>
</dbReference>
<dbReference type="PANTHER" id="PTHR12537">
    <property type="entry name" value="RNA BINDING PROTEIN PUMILIO-RELATED"/>
    <property type="match status" value="1"/>
</dbReference>
<dbReference type="GO" id="GO:0005737">
    <property type="term" value="C:cytoplasm"/>
    <property type="evidence" value="ECO:0007669"/>
    <property type="project" value="TreeGrafter"/>
</dbReference>
<feature type="compositionally biased region" description="Low complexity" evidence="4">
    <location>
        <begin position="338"/>
        <end position="349"/>
    </location>
</feature>
<feature type="compositionally biased region" description="Low complexity" evidence="4">
    <location>
        <begin position="751"/>
        <end position="771"/>
    </location>
</feature>
<feature type="compositionally biased region" description="Polar residues" evidence="4">
    <location>
        <begin position="61"/>
        <end position="71"/>
    </location>
</feature>
<dbReference type="InterPro" id="IPR011989">
    <property type="entry name" value="ARM-like"/>
</dbReference>
<dbReference type="InterPro" id="IPR033133">
    <property type="entry name" value="PUM-HD"/>
</dbReference>
<dbReference type="InterPro" id="IPR001313">
    <property type="entry name" value="Pumilio_RNA-bd_rpt"/>
</dbReference>
<evidence type="ECO:0000259" key="5">
    <source>
        <dbReference type="PROSITE" id="PS50303"/>
    </source>
</evidence>
<feature type="repeat" description="Pumilio" evidence="3">
    <location>
        <begin position="489"/>
        <end position="524"/>
    </location>
</feature>
<dbReference type="EMBL" id="JAGSXJ010000003">
    <property type="protein sequence ID" value="KAH6693827.1"/>
    <property type="molecule type" value="Genomic_DNA"/>
</dbReference>
<evidence type="ECO:0000313" key="6">
    <source>
        <dbReference type="EMBL" id="KAH6693827.1"/>
    </source>
</evidence>
<keyword evidence="1" id="KW-0677">Repeat</keyword>
<feature type="domain" description="PUM-HD" evidence="5">
    <location>
        <begin position="360"/>
        <end position="704"/>
    </location>
</feature>
<reference evidence="6" key="1">
    <citation type="journal article" date="2021" name="Nat. Commun.">
        <title>Genetic determinants of endophytism in the Arabidopsis root mycobiome.</title>
        <authorList>
            <person name="Mesny F."/>
            <person name="Miyauchi S."/>
            <person name="Thiergart T."/>
            <person name="Pickel B."/>
            <person name="Atanasova L."/>
            <person name="Karlsson M."/>
            <person name="Huettel B."/>
            <person name="Barry K.W."/>
            <person name="Haridas S."/>
            <person name="Chen C."/>
            <person name="Bauer D."/>
            <person name="Andreopoulos W."/>
            <person name="Pangilinan J."/>
            <person name="LaButti K."/>
            <person name="Riley R."/>
            <person name="Lipzen A."/>
            <person name="Clum A."/>
            <person name="Drula E."/>
            <person name="Henrissat B."/>
            <person name="Kohler A."/>
            <person name="Grigoriev I.V."/>
            <person name="Martin F.M."/>
            <person name="Hacquard S."/>
        </authorList>
    </citation>
    <scope>NUCLEOTIDE SEQUENCE</scope>
    <source>
        <strain evidence="6">MPI-SDFR-AT-0117</strain>
    </source>
</reference>
<dbReference type="InterPro" id="IPR033712">
    <property type="entry name" value="Pumilio_RNA-bd"/>
</dbReference>
<feature type="repeat" description="Pumilio" evidence="3">
    <location>
        <begin position="381"/>
        <end position="416"/>
    </location>
</feature>
<feature type="region of interest" description="Disordered" evidence="4">
    <location>
        <begin position="338"/>
        <end position="359"/>
    </location>
</feature>
<protein>
    <submittedName>
        <fullName evidence="6">Pumilio domain-containing protein</fullName>
    </submittedName>
</protein>
<dbReference type="SMART" id="SM00025">
    <property type="entry name" value="Pumilio"/>
    <property type="match status" value="8"/>
</dbReference>
<dbReference type="PROSITE" id="PS50302">
    <property type="entry name" value="PUM"/>
    <property type="match status" value="7"/>
</dbReference>
<feature type="compositionally biased region" description="Polar residues" evidence="4">
    <location>
        <begin position="176"/>
        <end position="190"/>
    </location>
</feature>
<evidence type="ECO:0000256" key="2">
    <source>
        <dbReference type="ARBA" id="ARBA00024893"/>
    </source>
</evidence>
<name>A0A9P8VJF0_9PEZI</name>
<dbReference type="PROSITE" id="PS50303">
    <property type="entry name" value="PUM_HD"/>
    <property type="match status" value="1"/>
</dbReference>
<comment type="function">
    <text evidence="2">RNA-binding nucleolar protein required for pre-rRNA processing. Involved in production of 18S rRNA and assembly of small ribosomal subunit.</text>
</comment>
<evidence type="ECO:0000256" key="4">
    <source>
        <dbReference type="SAM" id="MobiDB-lite"/>
    </source>
</evidence>
<keyword evidence="7" id="KW-1185">Reference proteome</keyword>
<dbReference type="SUPFAM" id="SSF48371">
    <property type="entry name" value="ARM repeat"/>
    <property type="match status" value="1"/>
</dbReference>
<evidence type="ECO:0000256" key="1">
    <source>
        <dbReference type="ARBA" id="ARBA00022737"/>
    </source>
</evidence>
<organism evidence="6 7">
    <name type="scientific">Plectosphaerella plurivora</name>
    <dbReference type="NCBI Taxonomy" id="936078"/>
    <lineage>
        <taxon>Eukaryota</taxon>
        <taxon>Fungi</taxon>
        <taxon>Dikarya</taxon>
        <taxon>Ascomycota</taxon>
        <taxon>Pezizomycotina</taxon>
        <taxon>Sordariomycetes</taxon>
        <taxon>Hypocreomycetidae</taxon>
        <taxon>Glomerellales</taxon>
        <taxon>Plectosphaerellaceae</taxon>
        <taxon>Plectosphaerella</taxon>
    </lineage>
</organism>
<dbReference type="Proteomes" id="UP000770015">
    <property type="component" value="Unassembled WGS sequence"/>
</dbReference>
<comment type="caution">
    <text evidence="6">The sequence shown here is derived from an EMBL/GenBank/DDBJ whole genome shotgun (WGS) entry which is preliminary data.</text>
</comment>
<feature type="repeat" description="Pumilio" evidence="3">
    <location>
        <begin position="634"/>
        <end position="676"/>
    </location>
</feature>
<dbReference type="OrthoDB" id="668540at2759"/>
<feature type="repeat" description="Pumilio" evidence="3">
    <location>
        <begin position="525"/>
        <end position="560"/>
    </location>
</feature>
<dbReference type="InterPro" id="IPR016024">
    <property type="entry name" value="ARM-type_fold"/>
</dbReference>
<proteinExistence type="predicted"/>
<accession>A0A9P8VJF0</accession>
<sequence>MSNATTRVDKASNPLTAGYQDNIWSSYSAQRSSPTFNPVASRPAATLSNAAPATNPWGQVPSRTTSDNSLPNKPRHGHTASSSFLEGANRGAQGRGFAPMYSSKPARDEEKENIGFMHTVPGSLNMHQRRSSHAQNLQSFSGLGAVGAPPSRDGSVPPSRHSDGSSQHPSPPSVTPAATYSTMSNATYSTRRPDPLNPSATERHRTQASFDMADRPAPGPVNPFVASAFTAPSGQLGPLVNVMEGLPQTGPPPPFLTRMYNNGSDASYLGQATNPMHMQDHTAALPPAIYHRLAAQGLSAAPMPDAAAVWEFLAQQPQAYANNPYQYAGFQPYQMYQHPQHQQHRYQQPASHSQDADKGSMSQVLLDFRASKGGPRWELKSIYGHIVEFSGDQQGSRHIQKALETANGDEKEKVFQEVLPNAVQMMKDLFGNYVIQKLFEHGSMPQKRVLAAQMKGKIFDLSNQMYACRVVQKAFQHVLVEQQAELVRELAPNALQTIQDQNGNHVIQKVLESVDPSLTGFIYEAVTGQVARLSNHMFGCRVIQRMLEFGNTEQKAAVLEEILPATPSMLTDAYGNYVVQHVIGLANDHYSAEMIRLILRCNVFTLSRHKHASNIIEECIKKGTAADRSNILKQLTDPANDPNPLLTLMKDQFANYVLQKLLDGMDDGPERQKLVKDMNAHFVTLKATLSGRQAQTVERLINATEGVKSPRRSRSRSGRANNDNSNVSRRSSTLRVDVNSSTPTPVLTMEQNSPQSSSPPSTNSSALGDSGVAGVAADGKAFMGAFSSLQLQDNDEEHESVGLVGGRY</sequence>
<evidence type="ECO:0000256" key="3">
    <source>
        <dbReference type="PROSITE-ProRule" id="PRU00317"/>
    </source>
</evidence>
<dbReference type="AlphaFoldDB" id="A0A9P8VJF0"/>
<feature type="region of interest" description="Disordered" evidence="4">
    <location>
        <begin position="141"/>
        <end position="206"/>
    </location>
</feature>
<feature type="repeat" description="Pumilio" evidence="3">
    <location>
        <begin position="417"/>
        <end position="452"/>
    </location>
</feature>
<feature type="compositionally biased region" description="Low complexity" evidence="4">
    <location>
        <begin position="718"/>
        <end position="731"/>
    </location>
</feature>
<feature type="compositionally biased region" description="Polar residues" evidence="4">
    <location>
        <begin position="22"/>
        <end position="38"/>
    </location>
</feature>
<feature type="repeat" description="Pumilio" evidence="3">
    <location>
        <begin position="561"/>
        <end position="596"/>
    </location>
</feature>
<feature type="repeat" description="Pumilio" evidence="3">
    <location>
        <begin position="453"/>
        <end position="488"/>
    </location>
</feature>
<evidence type="ECO:0000313" key="7">
    <source>
        <dbReference type="Proteomes" id="UP000770015"/>
    </source>
</evidence>
<dbReference type="Gene3D" id="1.25.10.10">
    <property type="entry name" value="Leucine-rich Repeat Variant"/>
    <property type="match status" value="1"/>
</dbReference>